<organism evidence="2">
    <name type="scientific">uncultured Chloroflexota bacterium</name>
    <dbReference type="NCBI Taxonomy" id="166587"/>
    <lineage>
        <taxon>Bacteria</taxon>
        <taxon>Bacillati</taxon>
        <taxon>Chloroflexota</taxon>
        <taxon>environmental samples</taxon>
    </lineage>
</organism>
<feature type="compositionally biased region" description="Basic residues" evidence="1">
    <location>
        <begin position="9"/>
        <end position="37"/>
    </location>
</feature>
<dbReference type="AlphaFoldDB" id="A0A6J4HH59"/>
<name>A0A6J4HH59_9CHLR</name>
<sequence length="58" mass="6414">ALREPATARGRHPAPGRRAARRRAPRVRGARRGHRPLRPCGRQRAALARPCHAPVTPL</sequence>
<dbReference type="EMBL" id="CADCTC010000036">
    <property type="protein sequence ID" value="CAA9223040.1"/>
    <property type="molecule type" value="Genomic_DNA"/>
</dbReference>
<accession>A0A6J4HH59</accession>
<protein>
    <submittedName>
        <fullName evidence="2">Uncharacterized protein</fullName>
    </submittedName>
</protein>
<evidence type="ECO:0000313" key="2">
    <source>
        <dbReference type="EMBL" id="CAA9223040.1"/>
    </source>
</evidence>
<feature type="region of interest" description="Disordered" evidence="1">
    <location>
        <begin position="1"/>
        <end position="58"/>
    </location>
</feature>
<evidence type="ECO:0000256" key="1">
    <source>
        <dbReference type="SAM" id="MobiDB-lite"/>
    </source>
</evidence>
<feature type="non-terminal residue" evidence="2">
    <location>
        <position position="58"/>
    </location>
</feature>
<proteinExistence type="predicted"/>
<reference evidence="2" key="1">
    <citation type="submission" date="2020-02" db="EMBL/GenBank/DDBJ databases">
        <authorList>
            <person name="Meier V. D."/>
        </authorList>
    </citation>
    <scope>NUCLEOTIDE SEQUENCE</scope>
    <source>
        <strain evidence="2">AVDCRST_MAG77</strain>
    </source>
</reference>
<gene>
    <name evidence="2" type="ORF">AVDCRST_MAG77-576</name>
</gene>
<feature type="non-terminal residue" evidence="2">
    <location>
        <position position="1"/>
    </location>
</feature>